<dbReference type="NCBIfam" id="NF006560">
    <property type="entry name" value="PRK09061.1"/>
    <property type="match status" value="1"/>
</dbReference>
<gene>
    <name evidence="2" type="ORF">WL1483_4004</name>
</gene>
<dbReference type="PATRIC" id="fig|652.5.peg.3186"/>
<evidence type="ECO:0000259" key="1">
    <source>
        <dbReference type="Pfam" id="PF07969"/>
    </source>
</evidence>
<dbReference type="GO" id="GO:0016811">
    <property type="term" value="F:hydrolase activity, acting on carbon-nitrogen (but not peptide) bonds, in linear amides"/>
    <property type="evidence" value="ECO:0007669"/>
    <property type="project" value="InterPro"/>
</dbReference>
<proteinExistence type="predicted"/>
<dbReference type="InterPro" id="IPR032466">
    <property type="entry name" value="Metal_Hydrolase"/>
</dbReference>
<feature type="domain" description="Amidohydrolase 3" evidence="1">
    <location>
        <begin position="55"/>
        <end position="256"/>
    </location>
</feature>
<dbReference type="InterPro" id="IPR023100">
    <property type="entry name" value="D-aminoacylase_insert_dom_sf"/>
</dbReference>
<dbReference type="PANTHER" id="PTHR11647">
    <property type="entry name" value="HYDRANTOINASE/DIHYDROPYRIMIDINASE FAMILY MEMBER"/>
    <property type="match status" value="1"/>
</dbReference>
<dbReference type="RefSeq" id="WP_200960252.1">
    <property type="nucleotide sequence ID" value="NZ_CP013067.1"/>
</dbReference>
<dbReference type="InterPro" id="IPR050378">
    <property type="entry name" value="Metallo-dep_Hydrolases_sf"/>
</dbReference>
<dbReference type="Pfam" id="PF07969">
    <property type="entry name" value="Amidohydro_3"/>
    <property type="match status" value="1"/>
</dbReference>
<reference evidence="2 3" key="2">
    <citation type="journal article" date="2016" name="Genome Announc.">
        <title>Complete Genome Sequence of the Highly Virulent Aeromonas schubertii Strain WL1483, Isolated from Diseased Snakehead Fish (Channa argus) in China.</title>
        <authorList>
            <person name="Liu L."/>
            <person name="Li N."/>
            <person name="Zhang D."/>
            <person name="Fu X."/>
            <person name="Shi C."/>
            <person name="Lin Q."/>
            <person name="Hao G."/>
        </authorList>
    </citation>
    <scope>NUCLEOTIDE SEQUENCE [LARGE SCALE GENOMIC DNA]</scope>
    <source>
        <strain evidence="2 3">WL1483</strain>
    </source>
</reference>
<dbReference type="KEGG" id="asr:WL1483_4004"/>
<evidence type="ECO:0000313" key="3">
    <source>
        <dbReference type="Proteomes" id="UP000058114"/>
    </source>
</evidence>
<dbReference type="AlphaFoldDB" id="A0A0S2SNU8"/>
<dbReference type="Gene3D" id="3.30.1490.130">
    <property type="entry name" value="D-aminoacylase. Domain 3"/>
    <property type="match status" value="1"/>
</dbReference>
<dbReference type="CDD" id="cd01297">
    <property type="entry name" value="D-aminoacylase"/>
    <property type="match status" value="1"/>
</dbReference>
<organism evidence="2 3">
    <name type="scientific">Aeromonas schubertii</name>
    <dbReference type="NCBI Taxonomy" id="652"/>
    <lineage>
        <taxon>Bacteria</taxon>
        <taxon>Pseudomonadati</taxon>
        <taxon>Pseudomonadota</taxon>
        <taxon>Gammaproteobacteria</taxon>
        <taxon>Aeromonadales</taxon>
        <taxon>Aeromonadaceae</taxon>
        <taxon>Aeromonas</taxon>
    </lineage>
</organism>
<protein>
    <submittedName>
        <fullName evidence="2">D-glutamate deacylase</fullName>
    </submittedName>
</protein>
<reference evidence="3" key="1">
    <citation type="submission" date="2015-10" db="EMBL/GenBank/DDBJ databases">
        <title>Complete Genome Sequence of Aeromonas schubertii strain WL1483.</title>
        <authorList>
            <person name="Liu L."/>
        </authorList>
    </citation>
    <scope>NUCLEOTIDE SEQUENCE [LARGE SCALE GENOMIC DNA]</scope>
    <source>
        <strain evidence="3">WL1483</strain>
    </source>
</reference>
<evidence type="ECO:0000313" key="2">
    <source>
        <dbReference type="EMBL" id="ALP43423.1"/>
    </source>
</evidence>
<dbReference type="InterPro" id="IPR013108">
    <property type="entry name" value="Amidohydro_3"/>
</dbReference>
<dbReference type="Gene3D" id="3.20.20.140">
    <property type="entry name" value="Metal-dependent hydrolases"/>
    <property type="match status" value="1"/>
</dbReference>
<dbReference type="SUPFAM" id="SSF51338">
    <property type="entry name" value="Composite domain of metallo-dependent hydrolases"/>
    <property type="match status" value="1"/>
</dbReference>
<dbReference type="SUPFAM" id="SSF51556">
    <property type="entry name" value="Metallo-dependent hydrolases"/>
    <property type="match status" value="1"/>
</dbReference>
<dbReference type="PANTHER" id="PTHR11647:SF1">
    <property type="entry name" value="COLLAPSIN RESPONSE MEDIATOR PROTEIN"/>
    <property type="match status" value="1"/>
</dbReference>
<accession>A0A0S2SNU8</accession>
<dbReference type="InterPro" id="IPR011059">
    <property type="entry name" value="Metal-dep_hydrolase_composite"/>
</dbReference>
<dbReference type="Proteomes" id="UP000058114">
    <property type="component" value="Chromosome"/>
</dbReference>
<sequence>MSVISPLAMAEPFDTVILNGRVIDPETAFDAVANVGIKDNQISVITQAPIEGKVTIDAAGKVVAPDFIDVHAHGQNIGDYRMQAMQGVTTMLELESGVLPIGDWYSAQGKKGLPLNYGAAAGWTYARIATFSQTPAQATAAYFQQAQSRNDWKMNIATRAQEGNILRLIEQGLDEGGLGIGINAGYAPGYGQKEYYALAELAAKHKVATYTHVRYASNTEPQSSFEAVKELIGNAAITGAHMHICHINSTSLKDIETILPMVDQAKARGINISVGAYPYGAASTVVGAAMFQGSDWRERMGSTANNFQLARDRMTEAQLADYQKNNPGTFIVWHFLDEDNPADRAKLDASILDKNVLIESDEMFWMHMDEKGHVENYAGDEWPLPKDLFSHPRSNGAFAKVLRVYVRERGLLTLPEALRKMTLMPAQLLEEFVPQMKLKGRMQPKMDADIVVFDPKTIADKGTYQDPNHPAVGVSWLLVNGQIVVNNSQLDTRIKAGRAIRREPR</sequence>
<dbReference type="Gene3D" id="2.30.40.10">
    <property type="entry name" value="Urease, subunit C, domain 1"/>
    <property type="match status" value="1"/>
</dbReference>
<dbReference type="EMBL" id="CP013067">
    <property type="protein sequence ID" value="ALP43423.1"/>
    <property type="molecule type" value="Genomic_DNA"/>
</dbReference>
<name>A0A0S2SNU8_9GAMM</name>